<sequence>MPPTSNEDSTAAALPAPWVSQVFRVSESGEARRSSLLIQDISKEKGKLVVASEKSVSIVGSDIDPLGLSDTSFNFNEEDGEEDATTSDSSVVRGNSVCVDNEMDTSDDENDDQLLRGIADDMIGRNVPFQSPFGVKAQCYADYTASGKPLESIEQFMRSKVMPTYGNTHTTTSVTGLQTAAFRDEARQIIARAVNARDSKDAVLFAGQGCTSAIQKFISALGISTNKRLRLPSRRPVVFTGPFAHHSNLLSWRESLAADIVEIPEATDGGGLDLNELERQLKSYSGRKLKIGTFSAASNLTGMLIDVDKISSLLHRHGALACWDYATCAPYVEIDMNPKDPLAFKDAIFFSGHKFVGGPGSPGVLVVKKKHMTNDVPTMPGGGTVVFVTEKAHSYLKDTVEREEGGTPDILGSIRLGLAFALKQRVGAKTIMAVEHRRVQRVRESLDGIKHIVLLGRQSDSVDQLPVFSLMVRYGDRFLHHNFVCALLNDLFGIQARGGCQCAGPFGARLLGISKEHTTALGHAFMEKDEAIKPGVVRMNFPYFVDDAEVEYVLDAVNFVADHGWKFLPQYDFDLHTAAWRHTSCANEILPTKSCLSELQFFSDDTSSVSSSPLDGPIRSIAAHRRENLEQAALKADACMKEASLLDTFPEGQKVPKDHEWLRWFVYPCEAVADYKKLGEKAPLTDKITGPCQPQLYLSGTMIRIWDDTPSMAKLKRSRMGRIMLRHYMPTP</sequence>
<dbReference type="AlphaFoldDB" id="G4ZAB0"/>
<accession>G4ZAB0</accession>
<dbReference type="PANTHER" id="PTHR43686">
    <property type="entry name" value="SULFURTRANSFERASE-RELATED"/>
    <property type="match status" value="1"/>
</dbReference>
<dbReference type="InterPro" id="IPR015422">
    <property type="entry name" value="PyrdxlP-dep_Trfase_small"/>
</dbReference>
<evidence type="ECO:0000256" key="1">
    <source>
        <dbReference type="SAM" id="MobiDB-lite"/>
    </source>
</evidence>
<dbReference type="InterPro" id="IPR015424">
    <property type="entry name" value="PyrdxlP-dep_Trfase"/>
</dbReference>
<dbReference type="Gene3D" id="3.40.640.10">
    <property type="entry name" value="Type I PLP-dependent aspartate aminotransferase-like (Major domain)"/>
    <property type="match status" value="1"/>
</dbReference>
<evidence type="ECO:0000259" key="2">
    <source>
        <dbReference type="Pfam" id="PF00266"/>
    </source>
</evidence>
<reference evidence="3 4" key="1">
    <citation type="journal article" date="2006" name="Science">
        <title>Phytophthora genome sequences uncover evolutionary origins and mechanisms of pathogenesis.</title>
        <authorList>
            <person name="Tyler B.M."/>
            <person name="Tripathy S."/>
            <person name="Zhang X."/>
            <person name="Dehal P."/>
            <person name="Jiang R.H."/>
            <person name="Aerts A."/>
            <person name="Arredondo F.D."/>
            <person name="Baxter L."/>
            <person name="Bensasson D."/>
            <person name="Beynon J.L."/>
            <person name="Chapman J."/>
            <person name="Damasceno C.M."/>
            <person name="Dorrance A.E."/>
            <person name="Dou D."/>
            <person name="Dickerman A.W."/>
            <person name="Dubchak I.L."/>
            <person name="Garbelotto M."/>
            <person name="Gijzen M."/>
            <person name="Gordon S.G."/>
            <person name="Govers F."/>
            <person name="Grunwald N.J."/>
            <person name="Huang W."/>
            <person name="Ivors K.L."/>
            <person name="Jones R.W."/>
            <person name="Kamoun S."/>
            <person name="Krampis K."/>
            <person name="Lamour K.H."/>
            <person name="Lee M.K."/>
            <person name="McDonald W.H."/>
            <person name="Medina M."/>
            <person name="Meijer H.J."/>
            <person name="Nordberg E.K."/>
            <person name="Maclean D.J."/>
            <person name="Ospina-Giraldo M.D."/>
            <person name="Morris P.F."/>
            <person name="Phuntumart V."/>
            <person name="Putnam N.H."/>
            <person name="Rash S."/>
            <person name="Rose J.K."/>
            <person name="Sakihama Y."/>
            <person name="Salamov A.A."/>
            <person name="Savidor A."/>
            <person name="Scheuring C.F."/>
            <person name="Smith B.M."/>
            <person name="Sobral B.W."/>
            <person name="Terry A."/>
            <person name="Torto-Alalibo T.A."/>
            <person name="Win J."/>
            <person name="Xu Z."/>
            <person name="Zhang H."/>
            <person name="Grigoriev I.V."/>
            <person name="Rokhsar D.S."/>
            <person name="Boore J.L."/>
        </authorList>
    </citation>
    <scope>NUCLEOTIDE SEQUENCE [LARGE SCALE GENOMIC DNA]</scope>
    <source>
        <strain evidence="3 4">P6497</strain>
    </source>
</reference>
<dbReference type="SMR" id="G4ZAB0"/>
<feature type="domain" description="Aminotransferase class V" evidence="2">
    <location>
        <begin position="140"/>
        <end position="550"/>
    </location>
</feature>
<dbReference type="InterPro" id="IPR015421">
    <property type="entry name" value="PyrdxlP-dep_Trfase_major"/>
</dbReference>
<evidence type="ECO:0000313" key="4">
    <source>
        <dbReference type="Proteomes" id="UP000002640"/>
    </source>
</evidence>
<dbReference type="GeneID" id="20656506"/>
<dbReference type="Proteomes" id="UP000002640">
    <property type="component" value="Unassembled WGS sequence"/>
</dbReference>
<feature type="compositionally biased region" description="Acidic residues" evidence="1">
    <location>
        <begin position="76"/>
        <end position="85"/>
    </location>
</feature>
<dbReference type="KEGG" id="psoj:PHYSODRAFT_490065"/>
<dbReference type="RefSeq" id="XP_009524712.1">
    <property type="nucleotide sequence ID" value="XM_009526417.1"/>
</dbReference>
<dbReference type="SUPFAM" id="SSF53383">
    <property type="entry name" value="PLP-dependent transferases"/>
    <property type="match status" value="1"/>
</dbReference>
<name>G4ZAB0_PHYSP</name>
<dbReference type="InParanoid" id="G4ZAB0"/>
<proteinExistence type="predicted"/>
<protein>
    <recommendedName>
        <fullName evidence="2">Aminotransferase class V domain-containing protein</fullName>
    </recommendedName>
</protein>
<keyword evidence="4" id="KW-1185">Reference proteome</keyword>
<feature type="region of interest" description="Disordered" evidence="1">
    <location>
        <begin position="70"/>
        <end position="94"/>
    </location>
</feature>
<dbReference type="STRING" id="1094619.G4ZAB0"/>
<dbReference type="OMA" id="PYLDIDM"/>
<dbReference type="PANTHER" id="PTHR43686:SF1">
    <property type="entry name" value="AMINOTRAN_5 DOMAIN-CONTAINING PROTEIN"/>
    <property type="match status" value="1"/>
</dbReference>
<dbReference type="Gene3D" id="3.90.1150.10">
    <property type="entry name" value="Aspartate Aminotransferase, domain 1"/>
    <property type="match status" value="1"/>
</dbReference>
<dbReference type="EMBL" id="JH159153">
    <property type="protein sequence ID" value="EGZ21995.1"/>
    <property type="molecule type" value="Genomic_DNA"/>
</dbReference>
<gene>
    <name evidence="3" type="ORF">PHYSODRAFT_490065</name>
</gene>
<dbReference type="InterPro" id="IPR000192">
    <property type="entry name" value="Aminotrans_V_dom"/>
</dbReference>
<evidence type="ECO:0000313" key="3">
    <source>
        <dbReference type="EMBL" id="EGZ21995.1"/>
    </source>
</evidence>
<organism evidence="3 4">
    <name type="scientific">Phytophthora sojae (strain P6497)</name>
    <name type="common">Soybean stem and root rot agent</name>
    <name type="synonym">Phytophthora megasperma f. sp. glycines</name>
    <dbReference type="NCBI Taxonomy" id="1094619"/>
    <lineage>
        <taxon>Eukaryota</taxon>
        <taxon>Sar</taxon>
        <taxon>Stramenopiles</taxon>
        <taxon>Oomycota</taxon>
        <taxon>Peronosporomycetes</taxon>
        <taxon>Peronosporales</taxon>
        <taxon>Peronosporaceae</taxon>
        <taxon>Phytophthora</taxon>
    </lineage>
</organism>
<dbReference type="Pfam" id="PF00266">
    <property type="entry name" value="Aminotran_5"/>
    <property type="match status" value="1"/>
</dbReference>